<protein>
    <submittedName>
        <fullName evidence="2">Uncharacterized protein</fullName>
    </submittedName>
</protein>
<gene>
    <name evidence="2" type="ORF">BpHYR1_022182</name>
</gene>
<evidence type="ECO:0000313" key="3">
    <source>
        <dbReference type="Proteomes" id="UP000276133"/>
    </source>
</evidence>
<reference evidence="2 3" key="1">
    <citation type="journal article" date="2018" name="Sci. Rep.">
        <title>Genomic signatures of local adaptation to the degree of environmental predictability in rotifers.</title>
        <authorList>
            <person name="Franch-Gras L."/>
            <person name="Hahn C."/>
            <person name="Garcia-Roger E.M."/>
            <person name="Carmona M.J."/>
            <person name="Serra M."/>
            <person name="Gomez A."/>
        </authorList>
    </citation>
    <scope>NUCLEOTIDE SEQUENCE [LARGE SCALE GENOMIC DNA]</scope>
    <source>
        <strain evidence="2">HYR1</strain>
    </source>
</reference>
<dbReference type="EMBL" id="REGN01011254">
    <property type="protein sequence ID" value="RMZ97686.1"/>
    <property type="molecule type" value="Genomic_DNA"/>
</dbReference>
<proteinExistence type="predicted"/>
<keyword evidence="3" id="KW-1185">Reference proteome</keyword>
<keyword evidence="1" id="KW-0472">Membrane</keyword>
<evidence type="ECO:0000313" key="2">
    <source>
        <dbReference type="EMBL" id="RMZ97686.1"/>
    </source>
</evidence>
<sequence>MDSSLWSSHRGWRFFSFSDFFFRLYNFGADLFNITLVFGFVEESLSEICSINTIPQTGVASNWTDSHQKFEKQNQVAADVFLCQTMSIIYFSRKNSLNKLNFNSIWILKVCQIFTSQLNSSYIFWITIVPSILTNFILSICFQKANSISSLDIPKRKSKMNRYLGELESGFTTVRSILKLKYDTPSNILHHEAYNKLKLLIQSQIDSLFIRYLKYCFSHKSTLVTKPFERIR</sequence>
<dbReference type="OrthoDB" id="5953030at2759"/>
<keyword evidence="1" id="KW-0812">Transmembrane</keyword>
<feature type="transmembrane region" description="Helical" evidence="1">
    <location>
        <begin position="122"/>
        <end position="142"/>
    </location>
</feature>
<name>A0A3M7PEX9_BRAPC</name>
<dbReference type="AlphaFoldDB" id="A0A3M7PEX9"/>
<dbReference type="Proteomes" id="UP000276133">
    <property type="component" value="Unassembled WGS sequence"/>
</dbReference>
<feature type="transmembrane region" description="Helical" evidence="1">
    <location>
        <begin position="20"/>
        <end position="41"/>
    </location>
</feature>
<evidence type="ECO:0000256" key="1">
    <source>
        <dbReference type="SAM" id="Phobius"/>
    </source>
</evidence>
<comment type="caution">
    <text evidence="2">The sequence shown here is derived from an EMBL/GenBank/DDBJ whole genome shotgun (WGS) entry which is preliminary data.</text>
</comment>
<keyword evidence="1" id="KW-1133">Transmembrane helix</keyword>
<organism evidence="2 3">
    <name type="scientific">Brachionus plicatilis</name>
    <name type="common">Marine rotifer</name>
    <name type="synonym">Brachionus muelleri</name>
    <dbReference type="NCBI Taxonomy" id="10195"/>
    <lineage>
        <taxon>Eukaryota</taxon>
        <taxon>Metazoa</taxon>
        <taxon>Spiralia</taxon>
        <taxon>Gnathifera</taxon>
        <taxon>Rotifera</taxon>
        <taxon>Eurotatoria</taxon>
        <taxon>Monogononta</taxon>
        <taxon>Pseudotrocha</taxon>
        <taxon>Ploima</taxon>
        <taxon>Brachionidae</taxon>
        <taxon>Brachionus</taxon>
    </lineage>
</organism>
<accession>A0A3M7PEX9</accession>